<dbReference type="HOGENOM" id="CLU_000604_36_0_14"/>
<sequence length="469" mass="54753">MLNIKDLVIKDYQHDITLVDRLFFTLNKNDKIAIIGSEGSGKSTLLKVLYGNIPSYIEVTGDIIRPNVIFYMEQNIKNQYQAYTVNQYLYEENKYNNYTNIHKIVNQFKLNYDEIKDRKINTFSGGERVKIGLIKALLINPDVFLLDEPSNDIDFETINIIEDFLIKTEIPVIFISHDQRLLENVATGIIHLEHTNKRMIAKTTFLNIDYKTYKEHYLNNFSHQLIKARKQRSDYKNKIEKFRQIYQKVEYKQNQAVRNPGAASILKKKIHVLKSQEKRYIKEKENFLDIPEKEEAMNIFFDDNLRINAQKSILSLRLNALSLPDGINIRNINLEVMAKDKIVIFGKNGIGKTTLMNFIYKKLISEDIKVGYLTQDYLDILDENMTVVNFLINNQNKYDQSKIRQILGTLGLRKNEMTNKIKNISEGTKLKVMLLLLVSNSYEVLLLDEPTRNISPINQDEIYGIIFTI</sequence>
<dbReference type="PROSITE" id="PS50893">
    <property type="entry name" value="ABC_TRANSPORTER_2"/>
    <property type="match status" value="1"/>
</dbReference>
<dbReference type="SMART" id="SM00382">
    <property type="entry name" value="AAA"/>
    <property type="match status" value="2"/>
</dbReference>
<evidence type="ECO:0000259" key="5">
    <source>
        <dbReference type="PROSITE" id="PS50893"/>
    </source>
</evidence>
<dbReference type="InterPro" id="IPR017871">
    <property type="entry name" value="ABC_transporter-like_CS"/>
</dbReference>
<dbReference type="GO" id="GO:0016887">
    <property type="term" value="F:ATP hydrolysis activity"/>
    <property type="evidence" value="ECO:0007669"/>
    <property type="project" value="InterPro"/>
</dbReference>
<dbReference type="InterPro" id="IPR003439">
    <property type="entry name" value="ABC_transporter-like_ATP-bd"/>
</dbReference>
<dbReference type="Pfam" id="PF00005">
    <property type="entry name" value="ABC_tran"/>
    <property type="match status" value="2"/>
</dbReference>
<protein>
    <submittedName>
        <fullName evidence="6">ABC superfamily ATP binding cassette transporter</fullName>
    </submittedName>
</protein>
<accession>U4KK65</accession>
<dbReference type="InterPro" id="IPR003593">
    <property type="entry name" value="AAA+_ATPase"/>
</dbReference>
<keyword evidence="7" id="KW-1185">Reference proteome</keyword>
<feature type="domain" description="ABC transporter" evidence="5">
    <location>
        <begin position="2"/>
        <end position="247"/>
    </location>
</feature>
<name>U4KK65_ALTPJ</name>
<dbReference type="Proteomes" id="UP000032740">
    <property type="component" value="Chromosome"/>
</dbReference>
<dbReference type="PANTHER" id="PTHR19211">
    <property type="entry name" value="ATP-BINDING TRANSPORT PROTEIN-RELATED"/>
    <property type="match status" value="1"/>
</dbReference>
<dbReference type="Gene3D" id="3.40.50.300">
    <property type="entry name" value="P-loop containing nucleotide triphosphate hydrolases"/>
    <property type="match status" value="2"/>
</dbReference>
<dbReference type="EMBL" id="FO681347">
    <property type="protein sequence ID" value="CCV63912.1"/>
    <property type="molecule type" value="Genomic_DNA"/>
</dbReference>
<dbReference type="RefSeq" id="WP_026656249.1">
    <property type="nucleotide sequence ID" value="NC_022538.1"/>
</dbReference>
<evidence type="ECO:0000256" key="3">
    <source>
        <dbReference type="ARBA" id="ARBA00022840"/>
    </source>
</evidence>
<evidence type="ECO:0000256" key="1">
    <source>
        <dbReference type="ARBA" id="ARBA00022737"/>
    </source>
</evidence>
<dbReference type="InterPro" id="IPR050611">
    <property type="entry name" value="ABCF"/>
</dbReference>
<keyword evidence="4" id="KW-0175">Coiled coil</keyword>
<evidence type="ECO:0000313" key="6">
    <source>
        <dbReference type="EMBL" id="CCV63912.1"/>
    </source>
</evidence>
<dbReference type="GO" id="GO:0005524">
    <property type="term" value="F:ATP binding"/>
    <property type="evidence" value="ECO:0007669"/>
    <property type="project" value="UniProtKB-KW"/>
</dbReference>
<dbReference type="PROSITE" id="PS00211">
    <property type="entry name" value="ABC_TRANSPORTER_1"/>
    <property type="match status" value="1"/>
</dbReference>
<organism evidence="6 7">
    <name type="scientific">Alteracholeplasma palmae (strain ATCC 49389 / J233)</name>
    <name type="common">Acholeplasma palmae</name>
    <dbReference type="NCBI Taxonomy" id="1318466"/>
    <lineage>
        <taxon>Bacteria</taxon>
        <taxon>Bacillati</taxon>
        <taxon>Mycoplasmatota</taxon>
        <taxon>Mollicutes</taxon>
        <taxon>Acholeplasmatales</taxon>
        <taxon>Acholeplasmataceae</taxon>
        <taxon>Acholeplasma</taxon>
    </lineage>
</organism>
<keyword evidence="3" id="KW-0067">ATP-binding</keyword>
<evidence type="ECO:0000256" key="4">
    <source>
        <dbReference type="SAM" id="Coils"/>
    </source>
</evidence>
<dbReference type="SUPFAM" id="SSF52540">
    <property type="entry name" value="P-loop containing nucleoside triphosphate hydrolases"/>
    <property type="match status" value="2"/>
</dbReference>
<evidence type="ECO:0000256" key="2">
    <source>
        <dbReference type="ARBA" id="ARBA00022741"/>
    </source>
</evidence>
<proteinExistence type="predicted"/>
<keyword evidence="2" id="KW-0547">Nucleotide-binding</keyword>
<dbReference type="PANTHER" id="PTHR19211:SF14">
    <property type="entry name" value="ATP-BINDING CASSETTE SUB-FAMILY F MEMBER 1"/>
    <property type="match status" value="1"/>
</dbReference>
<evidence type="ECO:0000313" key="7">
    <source>
        <dbReference type="Proteomes" id="UP000032740"/>
    </source>
</evidence>
<keyword evidence="1" id="KW-0677">Repeat</keyword>
<dbReference type="KEGG" id="apal:BN85403350"/>
<dbReference type="OrthoDB" id="9801441at2"/>
<reference evidence="6 7" key="1">
    <citation type="journal article" date="2013" name="J. Mol. Microbiol. Biotechnol.">
        <title>Analysis of the Complete Genomes of Acholeplasma brassicae , A. palmae and A. laidlawii and Their Comparison to the Obligate Parasites from ' Candidatus Phytoplasma'.</title>
        <authorList>
            <person name="Kube M."/>
            <person name="Siewert C."/>
            <person name="Migdoll A.M."/>
            <person name="Duduk B."/>
            <person name="Holz S."/>
            <person name="Rabus R."/>
            <person name="Seemuller E."/>
            <person name="Mitrovic J."/>
            <person name="Muller I."/>
            <person name="Buttner C."/>
            <person name="Reinhardt R."/>
        </authorList>
    </citation>
    <scope>NUCLEOTIDE SEQUENCE [LARGE SCALE GENOMIC DNA]</scope>
    <source>
        <strain evidence="6 7">J233</strain>
    </source>
</reference>
<dbReference type="InterPro" id="IPR027417">
    <property type="entry name" value="P-loop_NTPase"/>
</dbReference>
<gene>
    <name evidence="6" type="ORF">BN85403350</name>
</gene>
<dbReference type="AlphaFoldDB" id="U4KK65"/>
<dbReference type="STRING" id="1318466.BN85403350"/>
<feature type="coiled-coil region" evidence="4">
    <location>
        <begin position="218"/>
        <end position="245"/>
    </location>
</feature>